<evidence type="ECO:0000313" key="2">
    <source>
        <dbReference type="EMBL" id="KAF4662277.1"/>
    </source>
</evidence>
<proteinExistence type="predicted"/>
<keyword evidence="1" id="KW-1133">Transmembrane helix</keyword>
<dbReference type="InterPro" id="IPR046628">
    <property type="entry name" value="DUF6740"/>
</dbReference>
<keyword evidence="1" id="KW-0812">Transmembrane</keyword>
<comment type="caution">
    <text evidence="2">The sequence shown here is derived from an EMBL/GenBank/DDBJ whole genome shotgun (WGS) entry which is preliminary data.</text>
</comment>
<accession>A0A7J6LSQ7</accession>
<dbReference type="EMBL" id="JAAPAO010000351">
    <property type="protein sequence ID" value="KAF4662277.1"/>
    <property type="molecule type" value="Genomic_DNA"/>
</dbReference>
<keyword evidence="3" id="KW-1185">Reference proteome</keyword>
<gene>
    <name evidence="2" type="ORF">FOL47_006331</name>
</gene>
<reference evidence="2 3" key="1">
    <citation type="submission" date="2020-04" db="EMBL/GenBank/DDBJ databases">
        <title>Perkinsus chesapeaki whole genome sequence.</title>
        <authorList>
            <person name="Bogema D.R."/>
        </authorList>
    </citation>
    <scope>NUCLEOTIDE SEQUENCE [LARGE SCALE GENOMIC DNA]</scope>
    <source>
        <strain evidence="2">ATCC PRA-425</strain>
    </source>
</reference>
<dbReference type="AlphaFoldDB" id="A0A7J6LSQ7"/>
<name>A0A7J6LSQ7_PERCH</name>
<keyword evidence="1" id="KW-0472">Membrane</keyword>
<organism evidence="2 3">
    <name type="scientific">Perkinsus chesapeaki</name>
    <name type="common">Clam parasite</name>
    <name type="synonym">Perkinsus andrewsi</name>
    <dbReference type="NCBI Taxonomy" id="330153"/>
    <lineage>
        <taxon>Eukaryota</taxon>
        <taxon>Sar</taxon>
        <taxon>Alveolata</taxon>
        <taxon>Perkinsozoa</taxon>
        <taxon>Perkinsea</taxon>
        <taxon>Perkinsida</taxon>
        <taxon>Perkinsidae</taxon>
        <taxon>Perkinsus</taxon>
    </lineage>
</organism>
<feature type="non-terminal residue" evidence="2">
    <location>
        <position position="299"/>
    </location>
</feature>
<sequence>MTRASSIRMNIFFCCAYIGVSRSCGYMHYHIYLFVLFLVTFIRGGYCLTKGNYRFLVDTKQYCIDELKTHEGLSAPCRRSTARETMGLILPGMKDGVLNTKEHVISTVTGVASVMSHPSYPYQYIMTTSKSGYVSVDLLYNHRSFNMVSSGHADFSVDEFSGVTNLIEAGWARQGQTVQDGATLNVWKRASFDGLHPDTGMNMSTLYVSGVAPDMWTLYMDDKDESPVRLVATNEQHSGIVYQEMEFTNVERLPDSFKLDDAISELYAVYQIDEFYTSANEAAVTAGLHDAHLARGFLS</sequence>
<dbReference type="Pfam" id="PF20525">
    <property type="entry name" value="DUF6740"/>
    <property type="match status" value="1"/>
</dbReference>
<feature type="transmembrane region" description="Helical" evidence="1">
    <location>
        <begin position="29"/>
        <end position="46"/>
    </location>
</feature>
<evidence type="ECO:0000256" key="1">
    <source>
        <dbReference type="SAM" id="Phobius"/>
    </source>
</evidence>
<protein>
    <submittedName>
        <fullName evidence="2">Uncharacterized protein</fullName>
    </submittedName>
</protein>
<evidence type="ECO:0000313" key="3">
    <source>
        <dbReference type="Proteomes" id="UP000591131"/>
    </source>
</evidence>
<dbReference type="Proteomes" id="UP000591131">
    <property type="component" value="Unassembled WGS sequence"/>
</dbReference>